<gene>
    <name evidence="3" type="ORF">SAMN05444339_102320</name>
</gene>
<accession>A0A1M4X2C4</accession>
<dbReference type="STRING" id="366533.SAMN05444339_102320"/>
<dbReference type="EMBL" id="FQUE01000002">
    <property type="protein sequence ID" value="SHE87661.1"/>
    <property type="molecule type" value="Genomic_DNA"/>
</dbReference>
<organism evidence="3 4">
    <name type="scientific">Loktanella atrilutea</name>
    <dbReference type="NCBI Taxonomy" id="366533"/>
    <lineage>
        <taxon>Bacteria</taxon>
        <taxon>Pseudomonadati</taxon>
        <taxon>Pseudomonadota</taxon>
        <taxon>Alphaproteobacteria</taxon>
        <taxon>Rhodobacterales</taxon>
        <taxon>Roseobacteraceae</taxon>
        <taxon>Loktanella</taxon>
    </lineage>
</organism>
<dbReference type="InterPro" id="IPR000835">
    <property type="entry name" value="HTH_MarR-typ"/>
</dbReference>
<dbReference type="InterPro" id="IPR036390">
    <property type="entry name" value="WH_DNA-bd_sf"/>
</dbReference>
<dbReference type="InterPro" id="IPR000600">
    <property type="entry name" value="ROK"/>
</dbReference>
<proteinExistence type="inferred from homology"/>
<dbReference type="Pfam" id="PF12802">
    <property type="entry name" value="MarR_2"/>
    <property type="match status" value="1"/>
</dbReference>
<dbReference type="InterPro" id="IPR036388">
    <property type="entry name" value="WH-like_DNA-bd_sf"/>
</dbReference>
<dbReference type="SUPFAM" id="SSF46785">
    <property type="entry name" value="Winged helix' DNA-binding domain"/>
    <property type="match status" value="1"/>
</dbReference>
<dbReference type="GO" id="GO:0003700">
    <property type="term" value="F:DNA-binding transcription factor activity"/>
    <property type="evidence" value="ECO:0007669"/>
    <property type="project" value="InterPro"/>
</dbReference>
<keyword evidence="4" id="KW-1185">Reference proteome</keyword>
<dbReference type="PANTHER" id="PTHR18964:SF149">
    <property type="entry name" value="BIFUNCTIONAL UDP-N-ACETYLGLUCOSAMINE 2-EPIMERASE_N-ACETYLMANNOSAMINE KINASE"/>
    <property type="match status" value="1"/>
</dbReference>
<name>A0A1M4X2C4_LOKAT</name>
<reference evidence="4" key="1">
    <citation type="submission" date="2016-11" db="EMBL/GenBank/DDBJ databases">
        <authorList>
            <person name="Varghese N."/>
            <person name="Submissions S."/>
        </authorList>
    </citation>
    <scope>NUCLEOTIDE SEQUENCE [LARGE SCALE GENOMIC DNA]</scope>
    <source>
        <strain evidence="4">DSM 29326</strain>
    </source>
</reference>
<evidence type="ECO:0000313" key="4">
    <source>
        <dbReference type="Proteomes" id="UP000183987"/>
    </source>
</evidence>
<evidence type="ECO:0000259" key="2">
    <source>
        <dbReference type="Pfam" id="PF12802"/>
    </source>
</evidence>
<dbReference type="Gene3D" id="3.30.420.40">
    <property type="match status" value="2"/>
</dbReference>
<dbReference type="SUPFAM" id="SSF53067">
    <property type="entry name" value="Actin-like ATPase domain"/>
    <property type="match status" value="1"/>
</dbReference>
<dbReference type="RefSeq" id="WP_072856450.1">
    <property type="nucleotide sequence ID" value="NZ_FQUE01000002.1"/>
</dbReference>
<protein>
    <submittedName>
        <fullName evidence="3">Transcriptional regulator, MarR family</fullName>
    </submittedName>
</protein>
<dbReference type="CDD" id="cd00090">
    <property type="entry name" value="HTH_ARSR"/>
    <property type="match status" value="1"/>
</dbReference>
<dbReference type="Gene3D" id="1.10.10.10">
    <property type="entry name" value="Winged helix-like DNA-binding domain superfamily/Winged helix DNA-binding domain"/>
    <property type="match status" value="1"/>
</dbReference>
<sequence length="398" mass="42524">MSDTDVRDPGTGRNQHTLRDHNERLILTTLLRNGASAGSDIARRTGLSPQTVSVILRGLEQDGLLTRGSPQRGRVGKPSIPMDLAPHGAHAVGLKIGRRSADLVLTDMIGSIVAERNLTYRYPLPKAILSFLREGLVAFADALTPAAADRIAGIGIAMPYEIWNWHEIIGAPEDAMQAWRTFDFASAIVEFSSLPVFVENDATAASRAEHIYGIGRSWRDYAYFFIGSFIGGGVILNHSVFEGRSGNAGAFGSLPMRGPDGHDIQLIDAASLHLLETALTQAGHDPSVLWTSPQDWSRFDAILDNWIAVTAQQLALAALTVCSVIDFEAIVIDGGFPASVRDRLVTQTATCLKALDLRGLAAPVIIAGSIGPNARALGAASTPILSQYFLNTHGETGG</sequence>
<evidence type="ECO:0000256" key="1">
    <source>
        <dbReference type="ARBA" id="ARBA00006479"/>
    </source>
</evidence>
<comment type="similarity">
    <text evidence="1">Belongs to the ROK (NagC/XylR) family.</text>
</comment>
<dbReference type="OrthoDB" id="49685at2"/>
<dbReference type="PANTHER" id="PTHR18964">
    <property type="entry name" value="ROK (REPRESSOR, ORF, KINASE) FAMILY"/>
    <property type="match status" value="1"/>
</dbReference>
<feature type="domain" description="HTH marR-type" evidence="2">
    <location>
        <begin position="25"/>
        <end position="74"/>
    </location>
</feature>
<dbReference type="Pfam" id="PF00480">
    <property type="entry name" value="ROK"/>
    <property type="match status" value="1"/>
</dbReference>
<dbReference type="Proteomes" id="UP000183987">
    <property type="component" value="Unassembled WGS sequence"/>
</dbReference>
<dbReference type="AlphaFoldDB" id="A0A1M4X2C4"/>
<dbReference type="InterPro" id="IPR011991">
    <property type="entry name" value="ArsR-like_HTH"/>
</dbReference>
<evidence type="ECO:0000313" key="3">
    <source>
        <dbReference type="EMBL" id="SHE87661.1"/>
    </source>
</evidence>
<dbReference type="InterPro" id="IPR043129">
    <property type="entry name" value="ATPase_NBD"/>
</dbReference>